<keyword evidence="4 12" id="KW-0547">Nucleotide-binding</keyword>
<dbReference type="Pfam" id="PF17764">
    <property type="entry name" value="PriA_3primeBD"/>
    <property type="match status" value="1"/>
</dbReference>
<dbReference type="CDD" id="cd17929">
    <property type="entry name" value="DEXHc_priA"/>
    <property type="match status" value="1"/>
</dbReference>
<dbReference type="Gene3D" id="3.40.1440.60">
    <property type="entry name" value="PriA, 3(prime) DNA-binding domain"/>
    <property type="match status" value="1"/>
</dbReference>
<reference evidence="15 16" key="1">
    <citation type="submission" date="2019-04" db="EMBL/GenBank/DDBJ databases">
        <title>Thalassotalea guangxiensis sp. nov., isolated from sediment of the coastal wetland.</title>
        <authorList>
            <person name="Zheng S."/>
            <person name="Zhang D."/>
        </authorList>
    </citation>
    <scope>NUCLEOTIDE SEQUENCE [LARGE SCALE GENOMIC DNA]</scope>
    <source>
        <strain evidence="15 16">ZS-4</strain>
    </source>
</reference>
<dbReference type="GO" id="GO:0006270">
    <property type="term" value="P:DNA replication initiation"/>
    <property type="evidence" value="ECO:0007669"/>
    <property type="project" value="TreeGrafter"/>
</dbReference>
<comment type="cofactor">
    <cofactor evidence="12">
        <name>Zn(2+)</name>
        <dbReference type="ChEBI" id="CHEBI:29105"/>
    </cofactor>
    <text evidence="12">Binds 2 zinc ions per subunit.</text>
</comment>
<dbReference type="SMART" id="SM00490">
    <property type="entry name" value="HELICc"/>
    <property type="match status" value="1"/>
</dbReference>
<dbReference type="GO" id="GO:0008270">
    <property type="term" value="F:zinc ion binding"/>
    <property type="evidence" value="ECO:0007669"/>
    <property type="project" value="UniProtKB-UniRule"/>
</dbReference>
<feature type="binding site" evidence="12">
    <location>
        <position position="472"/>
    </location>
    <ligand>
        <name>Zn(2+)</name>
        <dbReference type="ChEBI" id="CHEBI:29105"/>
        <label>2</label>
    </ligand>
</feature>
<comment type="subunit">
    <text evidence="12">Component of the replication restart primosome.</text>
</comment>
<proteinExistence type="inferred from homology"/>
<dbReference type="PROSITE" id="PS51192">
    <property type="entry name" value="HELICASE_ATP_BIND_1"/>
    <property type="match status" value="1"/>
</dbReference>
<dbReference type="GO" id="GO:1990077">
    <property type="term" value="C:primosome complex"/>
    <property type="evidence" value="ECO:0007669"/>
    <property type="project" value="UniProtKB-UniRule"/>
</dbReference>
<keyword evidence="2 12" id="KW-0235">DNA replication</keyword>
<dbReference type="InterPro" id="IPR011545">
    <property type="entry name" value="DEAD/DEAH_box_helicase_dom"/>
</dbReference>
<dbReference type="AlphaFoldDB" id="A0A4U1B541"/>
<comment type="catalytic activity">
    <reaction evidence="11 12">
        <text>ATP + H2O = ADP + phosphate + H(+)</text>
        <dbReference type="Rhea" id="RHEA:13065"/>
        <dbReference type="ChEBI" id="CHEBI:15377"/>
        <dbReference type="ChEBI" id="CHEBI:15378"/>
        <dbReference type="ChEBI" id="CHEBI:30616"/>
        <dbReference type="ChEBI" id="CHEBI:43474"/>
        <dbReference type="ChEBI" id="CHEBI:456216"/>
        <dbReference type="EC" id="5.6.2.4"/>
    </reaction>
</comment>
<comment type="catalytic activity">
    <reaction evidence="12">
        <text>Couples ATP hydrolysis with the unwinding of duplex DNA by translocating in the 3'-5' direction.</text>
        <dbReference type="EC" id="5.6.2.4"/>
    </reaction>
</comment>
<feature type="domain" description="Helicase ATP-binding" evidence="13">
    <location>
        <begin position="220"/>
        <end position="386"/>
    </location>
</feature>
<dbReference type="PROSITE" id="PS51194">
    <property type="entry name" value="HELICASE_CTER"/>
    <property type="match status" value="1"/>
</dbReference>
<evidence type="ECO:0000256" key="7">
    <source>
        <dbReference type="ARBA" id="ARBA00022833"/>
    </source>
</evidence>
<feature type="binding site" evidence="12">
    <location>
        <position position="488"/>
    </location>
    <ligand>
        <name>Zn(2+)</name>
        <dbReference type="ChEBI" id="CHEBI:29105"/>
        <label>1</label>
    </ligand>
</feature>
<dbReference type="HAMAP" id="MF_00983">
    <property type="entry name" value="PriA"/>
    <property type="match status" value="1"/>
</dbReference>
<dbReference type="PANTHER" id="PTHR30580">
    <property type="entry name" value="PRIMOSOMAL PROTEIN N"/>
    <property type="match status" value="1"/>
</dbReference>
<feature type="binding site" evidence="12">
    <location>
        <position position="448"/>
    </location>
    <ligand>
        <name>Zn(2+)</name>
        <dbReference type="ChEBI" id="CHEBI:29105"/>
        <label>1</label>
    </ligand>
</feature>
<evidence type="ECO:0000256" key="6">
    <source>
        <dbReference type="ARBA" id="ARBA00022806"/>
    </source>
</evidence>
<feature type="binding site" evidence="12">
    <location>
        <position position="475"/>
    </location>
    <ligand>
        <name>Zn(2+)</name>
        <dbReference type="ChEBI" id="CHEBI:29105"/>
        <label>2</label>
    </ligand>
</feature>
<evidence type="ECO:0000256" key="3">
    <source>
        <dbReference type="ARBA" id="ARBA00022723"/>
    </source>
</evidence>
<dbReference type="OrthoDB" id="9759544at2"/>
<keyword evidence="1 12" id="KW-0639">Primosome</keyword>
<dbReference type="NCBIfam" id="NF004067">
    <property type="entry name" value="PRK05580.1-4"/>
    <property type="match status" value="1"/>
</dbReference>
<feature type="binding site" evidence="12">
    <location>
        <position position="445"/>
    </location>
    <ligand>
        <name>Zn(2+)</name>
        <dbReference type="ChEBI" id="CHEBI:29105"/>
        <label>1</label>
    </ligand>
</feature>
<evidence type="ECO:0000256" key="4">
    <source>
        <dbReference type="ARBA" id="ARBA00022741"/>
    </source>
</evidence>
<dbReference type="InterPro" id="IPR040498">
    <property type="entry name" value="PriA_CRR"/>
</dbReference>
<comment type="function">
    <text evidence="12">Initiates the restart of stalled replication forks, which reloads the replicative helicase on sites other than the origin of replication. Recognizes and binds to abandoned replication forks and remodels them to uncover a helicase loading site. Promotes assembly of the primosome at these replication forks.</text>
</comment>
<dbReference type="Pfam" id="PF00271">
    <property type="entry name" value="Helicase_C"/>
    <property type="match status" value="1"/>
</dbReference>
<sequence length="738" mass="83895">MPRFFDIAIPVPMRQTFTYRLPERLSGQDVEVGRRVQVPFGNRTLIGVVLSEPVDPELDPEKIKDIQALLPQESQLDEQQVKFLLTCARYYHHPVGDVFSQALPVLLRQANDIDLRQPLCWQVEPSLSDDDLAEKLASIAKTAVKQQALFALLKKQGAMTWPQIRLSGFSKAQLNALLKKELLLESRLPSKVFRFEPKLVATENKLQLTTEQALVVSQISQHLNQFSCHLIDGITGSGKTEVYLQVMEKVLQQHQQVLVIVPEIGLTPQTLHRFEQRFNVPIMLHHSGLNDGERLQTWQSARLGSAAIVLATRSGVFTPMPNLGLIIVDEEHDSSLKQQEGFRYHSRDLAILRARQQQLPVILGSATPSLESLHNAQLQRYHYHRLTQRPGNSKLASMQLVDISTQPLVYGLSGLVQQAMRTTLEKGEQVLLFLNRRGFAPAIACQECHWVCECQRCNRPYTFHHNQQLLVCHHCGSQRRVQKQCQQCGSVRLSPMGQGTEQLEQRLAELFTHYKAVRIDRDSTRRKGELEKRLEAIADNEYQILVGTQMLAKGHHFPNVTLVVMLDVDGALFSYDFRAPEKMAQLLVQVAGRAGRASKPGKVLIQTHYPQHPLLQDLVNNGYEHFARFALMERQQAMMPPYSFQGLVRAEANNAYLPEQFLRDISSQLNNSECALCGPVAAPMEKKAGKFRFHLTILGKDRKSLHQTTQLLIQLAEHHPNKNKVRWHVDIDPQDMSW</sequence>
<protein>
    <recommendedName>
        <fullName evidence="12">Replication restart protein PriA</fullName>
    </recommendedName>
    <alternativeName>
        <fullName evidence="12">ATP-dependent DNA helicase PriA</fullName>
        <ecNumber evidence="12">5.6.2.4</ecNumber>
    </alternativeName>
    <alternativeName>
        <fullName evidence="12">DNA 3'-5' helicase PriA</fullName>
    </alternativeName>
</protein>
<dbReference type="NCBIfam" id="NF004065">
    <property type="entry name" value="PRK05580.1-1"/>
    <property type="match status" value="1"/>
</dbReference>
<dbReference type="SMART" id="SM00487">
    <property type="entry name" value="DEXDc"/>
    <property type="match status" value="1"/>
</dbReference>
<dbReference type="EC" id="5.6.2.4" evidence="12"/>
<keyword evidence="16" id="KW-1185">Reference proteome</keyword>
<dbReference type="InterPro" id="IPR001650">
    <property type="entry name" value="Helicase_C-like"/>
</dbReference>
<evidence type="ECO:0000256" key="8">
    <source>
        <dbReference type="ARBA" id="ARBA00022840"/>
    </source>
</evidence>
<feature type="domain" description="Helicase C-terminal" evidence="14">
    <location>
        <begin position="480"/>
        <end position="639"/>
    </location>
</feature>
<dbReference type="Pfam" id="PF18319">
    <property type="entry name" value="Zn_ribbon_PriA"/>
    <property type="match status" value="1"/>
</dbReference>
<evidence type="ECO:0000256" key="2">
    <source>
        <dbReference type="ARBA" id="ARBA00022705"/>
    </source>
</evidence>
<comment type="similarity">
    <text evidence="12">Belongs to the helicase family. PriA subfamily.</text>
</comment>
<feature type="binding site" evidence="12">
    <location>
        <position position="457"/>
    </location>
    <ligand>
        <name>Zn(2+)</name>
        <dbReference type="ChEBI" id="CHEBI:29105"/>
        <label>2</label>
    </ligand>
</feature>
<evidence type="ECO:0000256" key="10">
    <source>
        <dbReference type="ARBA" id="ARBA00023235"/>
    </source>
</evidence>
<dbReference type="FunFam" id="3.40.50.300:FF:000489">
    <property type="entry name" value="Primosome assembly protein PriA"/>
    <property type="match status" value="1"/>
</dbReference>
<evidence type="ECO:0000259" key="14">
    <source>
        <dbReference type="PROSITE" id="PS51194"/>
    </source>
</evidence>
<dbReference type="GO" id="GO:0043138">
    <property type="term" value="F:3'-5' DNA helicase activity"/>
    <property type="evidence" value="ECO:0007669"/>
    <property type="project" value="UniProtKB-EC"/>
</dbReference>
<dbReference type="InterPro" id="IPR041236">
    <property type="entry name" value="PriA_C"/>
</dbReference>
<organism evidence="15 16">
    <name type="scientific">Thalassotalea mangrovi</name>
    <dbReference type="NCBI Taxonomy" id="2572245"/>
    <lineage>
        <taxon>Bacteria</taxon>
        <taxon>Pseudomonadati</taxon>
        <taxon>Pseudomonadota</taxon>
        <taxon>Gammaproteobacteria</taxon>
        <taxon>Alteromonadales</taxon>
        <taxon>Colwelliaceae</taxon>
        <taxon>Thalassotalea</taxon>
    </lineage>
</organism>
<keyword evidence="3 12" id="KW-0479">Metal-binding</keyword>
<dbReference type="GO" id="GO:0005524">
    <property type="term" value="F:ATP binding"/>
    <property type="evidence" value="ECO:0007669"/>
    <property type="project" value="UniProtKB-UniRule"/>
</dbReference>
<keyword evidence="8 12" id="KW-0067">ATP-binding</keyword>
<keyword evidence="7 12" id="KW-0862">Zinc</keyword>
<keyword evidence="5 12" id="KW-0378">Hydrolase</keyword>
<evidence type="ECO:0000256" key="1">
    <source>
        <dbReference type="ARBA" id="ARBA00022515"/>
    </source>
</evidence>
<dbReference type="SUPFAM" id="SSF52540">
    <property type="entry name" value="P-loop containing nucleoside triphosphate hydrolases"/>
    <property type="match status" value="1"/>
</dbReference>
<dbReference type="GO" id="GO:0006269">
    <property type="term" value="P:DNA replication, synthesis of primer"/>
    <property type="evidence" value="ECO:0007669"/>
    <property type="project" value="UniProtKB-KW"/>
</dbReference>
<dbReference type="PANTHER" id="PTHR30580:SF0">
    <property type="entry name" value="PRIMOSOMAL PROTEIN N"/>
    <property type="match status" value="1"/>
</dbReference>
<evidence type="ECO:0000256" key="11">
    <source>
        <dbReference type="ARBA" id="ARBA00048988"/>
    </source>
</evidence>
<dbReference type="Pfam" id="PF18074">
    <property type="entry name" value="PriA_C"/>
    <property type="match status" value="1"/>
</dbReference>
<dbReference type="GO" id="GO:0006302">
    <property type="term" value="P:double-strand break repair"/>
    <property type="evidence" value="ECO:0007669"/>
    <property type="project" value="InterPro"/>
</dbReference>
<evidence type="ECO:0000256" key="5">
    <source>
        <dbReference type="ARBA" id="ARBA00022801"/>
    </source>
</evidence>
<dbReference type="GO" id="GO:0016887">
    <property type="term" value="F:ATP hydrolysis activity"/>
    <property type="evidence" value="ECO:0007669"/>
    <property type="project" value="RHEA"/>
</dbReference>
<feature type="binding site" evidence="12">
    <location>
        <position position="485"/>
    </location>
    <ligand>
        <name>Zn(2+)</name>
        <dbReference type="ChEBI" id="CHEBI:29105"/>
        <label>1</label>
    </ligand>
</feature>
<dbReference type="Pfam" id="PF00270">
    <property type="entry name" value="DEAD"/>
    <property type="match status" value="1"/>
</dbReference>
<dbReference type="GO" id="GO:0006310">
    <property type="term" value="P:DNA recombination"/>
    <property type="evidence" value="ECO:0007669"/>
    <property type="project" value="InterPro"/>
</dbReference>
<keyword evidence="10 12" id="KW-0413">Isomerase</keyword>
<evidence type="ECO:0000256" key="9">
    <source>
        <dbReference type="ARBA" id="ARBA00023125"/>
    </source>
</evidence>
<dbReference type="FunFam" id="3.40.1440.60:FF:000001">
    <property type="entry name" value="Primosomal protein N"/>
    <property type="match status" value="1"/>
</dbReference>
<accession>A0A4U1B541</accession>
<gene>
    <name evidence="12 15" type="primary">priA</name>
    <name evidence="15" type="ORF">E8M12_09040</name>
</gene>
<dbReference type="InterPro" id="IPR042115">
    <property type="entry name" value="PriA_3primeBD_sf"/>
</dbReference>
<dbReference type="InterPro" id="IPR014001">
    <property type="entry name" value="Helicase_ATP-bd"/>
</dbReference>
<dbReference type="Proteomes" id="UP000307999">
    <property type="component" value="Unassembled WGS sequence"/>
</dbReference>
<feature type="binding site" evidence="12">
    <location>
        <position position="454"/>
    </location>
    <ligand>
        <name>Zn(2+)</name>
        <dbReference type="ChEBI" id="CHEBI:29105"/>
        <label>2</label>
    </ligand>
</feature>
<dbReference type="GO" id="GO:0003677">
    <property type="term" value="F:DNA binding"/>
    <property type="evidence" value="ECO:0007669"/>
    <property type="project" value="UniProtKB-UniRule"/>
</dbReference>
<dbReference type="Gene3D" id="3.40.50.300">
    <property type="entry name" value="P-loop containing nucleotide triphosphate hydrolases"/>
    <property type="match status" value="2"/>
</dbReference>
<dbReference type="EMBL" id="SWDB01000021">
    <property type="protein sequence ID" value="TKB45417.1"/>
    <property type="molecule type" value="Genomic_DNA"/>
</dbReference>
<dbReference type="InterPro" id="IPR041222">
    <property type="entry name" value="PriA_3primeBD"/>
</dbReference>
<keyword evidence="9 12" id="KW-0238">DNA-binding</keyword>
<evidence type="ECO:0000313" key="16">
    <source>
        <dbReference type="Proteomes" id="UP000307999"/>
    </source>
</evidence>
<keyword evidence="6 12" id="KW-0347">Helicase</keyword>
<dbReference type="InterPro" id="IPR027417">
    <property type="entry name" value="P-loop_NTPase"/>
</dbReference>
<evidence type="ECO:0000259" key="13">
    <source>
        <dbReference type="PROSITE" id="PS51192"/>
    </source>
</evidence>
<comment type="caution">
    <text evidence="15">The sequence shown here is derived from an EMBL/GenBank/DDBJ whole genome shotgun (WGS) entry which is preliminary data.</text>
</comment>
<evidence type="ECO:0000256" key="12">
    <source>
        <dbReference type="HAMAP-Rule" id="MF_00983"/>
    </source>
</evidence>
<dbReference type="CDD" id="cd18804">
    <property type="entry name" value="SF2_C_priA"/>
    <property type="match status" value="1"/>
</dbReference>
<evidence type="ECO:0000313" key="15">
    <source>
        <dbReference type="EMBL" id="TKB45417.1"/>
    </source>
</evidence>
<name>A0A4U1B541_9GAMM</name>
<dbReference type="InterPro" id="IPR005259">
    <property type="entry name" value="PriA"/>
</dbReference>
<dbReference type="NCBIfam" id="TIGR00595">
    <property type="entry name" value="priA"/>
    <property type="match status" value="1"/>
</dbReference>